<protein>
    <submittedName>
        <fullName evidence="2">Uncharacterized protein</fullName>
    </submittedName>
</protein>
<evidence type="ECO:0000256" key="1">
    <source>
        <dbReference type="SAM" id="MobiDB-lite"/>
    </source>
</evidence>
<dbReference type="Gramene" id="OPUNC08G11780.1">
    <property type="protein sequence ID" value="OPUNC08G11780.1"/>
    <property type="gene ID" value="OPUNC08G11780"/>
</dbReference>
<accession>A0A0E0LUE6</accession>
<evidence type="ECO:0000313" key="2">
    <source>
        <dbReference type="EnsemblPlants" id="OPUNC08G11780.1"/>
    </source>
</evidence>
<reference evidence="2" key="2">
    <citation type="submission" date="2018-05" db="EMBL/GenBank/DDBJ databases">
        <title>OpunRS2 (Oryza punctata Reference Sequence Version 2).</title>
        <authorList>
            <person name="Zhang J."/>
            <person name="Kudrna D."/>
            <person name="Lee S."/>
            <person name="Talag J."/>
            <person name="Welchert J."/>
            <person name="Wing R.A."/>
        </authorList>
    </citation>
    <scope>NUCLEOTIDE SEQUENCE [LARGE SCALE GENOMIC DNA]</scope>
</reference>
<name>A0A0E0LUE6_ORYPU</name>
<reference evidence="2" key="1">
    <citation type="submission" date="2015-04" db="UniProtKB">
        <authorList>
            <consortium name="EnsemblPlants"/>
        </authorList>
    </citation>
    <scope>IDENTIFICATION</scope>
</reference>
<feature type="region of interest" description="Disordered" evidence="1">
    <location>
        <begin position="1"/>
        <end position="36"/>
    </location>
</feature>
<sequence>MPWHVRGWAQPDPTRRSSHTDPTNLGSNPIMPRPDRPFNHLYNRGIYFARQEMSPMRPSMESAIFFFPAAMVLPSVALRRFNPTHPGSAAME</sequence>
<evidence type="ECO:0000313" key="3">
    <source>
        <dbReference type="Proteomes" id="UP000026962"/>
    </source>
</evidence>
<proteinExistence type="predicted"/>
<dbReference type="AlphaFoldDB" id="A0A0E0LUE6"/>
<organism evidence="2">
    <name type="scientific">Oryza punctata</name>
    <name type="common">Red rice</name>
    <dbReference type="NCBI Taxonomy" id="4537"/>
    <lineage>
        <taxon>Eukaryota</taxon>
        <taxon>Viridiplantae</taxon>
        <taxon>Streptophyta</taxon>
        <taxon>Embryophyta</taxon>
        <taxon>Tracheophyta</taxon>
        <taxon>Spermatophyta</taxon>
        <taxon>Magnoliopsida</taxon>
        <taxon>Liliopsida</taxon>
        <taxon>Poales</taxon>
        <taxon>Poaceae</taxon>
        <taxon>BOP clade</taxon>
        <taxon>Oryzoideae</taxon>
        <taxon>Oryzeae</taxon>
        <taxon>Oryzinae</taxon>
        <taxon>Oryza</taxon>
    </lineage>
</organism>
<keyword evidence="3" id="KW-1185">Reference proteome</keyword>
<dbReference type="HOGENOM" id="CLU_2417102_0_0_1"/>
<dbReference type="EnsemblPlants" id="OPUNC08G11780.1">
    <property type="protein sequence ID" value="OPUNC08G11780.1"/>
    <property type="gene ID" value="OPUNC08G11780"/>
</dbReference>
<dbReference type="Proteomes" id="UP000026962">
    <property type="component" value="Chromosome 8"/>
</dbReference>